<dbReference type="InterPro" id="IPR005107">
    <property type="entry name" value="CO_DH_flav_C"/>
</dbReference>
<accession>A0A0F9J747</accession>
<dbReference type="SUPFAM" id="SSF56176">
    <property type="entry name" value="FAD-binding/transporter-associated domain-like"/>
    <property type="match status" value="1"/>
</dbReference>
<dbReference type="InterPro" id="IPR016167">
    <property type="entry name" value="FAD-bd_PCMH_sub1"/>
</dbReference>
<comment type="caution">
    <text evidence="2">The sequence shown here is derived from an EMBL/GenBank/DDBJ whole genome shotgun (WGS) entry which is preliminary data.</text>
</comment>
<dbReference type="SMART" id="SM01092">
    <property type="entry name" value="CO_deh_flav_C"/>
    <property type="match status" value="1"/>
</dbReference>
<sequence length="299" mass="33001">RRRGKPAFRGRGIMGADLFYLRPKKLDDALKFLGDHGKETAIVAGGTDVMVNLRSGELKPKYLMDVSRLPELKGIEIKDGGLRIGAGVTISEIYTSPILTRLAPVLQKASYKFASKQIRNVATIGGNVAHCSPCGDMAPPLIIHEAKVVLKNSDGERTIPIQDVPTEPYRSSIDPEEMVVCFILKPNENVFSDFQKIGRRKELAISRASMAVMAEKDVEGKIKFMRLALGSCTPTPQRSTDVENLLIGKVPSETLLWEAGQMVVNKMIETSGIRSSTVYKERAVQGLFMRTLFSLVKHE</sequence>
<dbReference type="GO" id="GO:0071949">
    <property type="term" value="F:FAD binding"/>
    <property type="evidence" value="ECO:0007669"/>
    <property type="project" value="InterPro"/>
</dbReference>
<dbReference type="PANTHER" id="PTHR42659">
    <property type="entry name" value="XANTHINE DEHYDROGENASE SUBUNIT C-RELATED"/>
    <property type="match status" value="1"/>
</dbReference>
<feature type="domain" description="FAD-binding PCMH-type" evidence="1">
    <location>
        <begin position="12"/>
        <end position="189"/>
    </location>
</feature>
<evidence type="ECO:0000259" key="1">
    <source>
        <dbReference type="PROSITE" id="PS51387"/>
    </source>
</evidence>
<evidence type="ECO:0000313" key="2">
    <source>
        <dbReference type="EMBL" id="KKM01706.1"/>
    </source>
</evidence>
<dbReference type="Pfam" id="PF00941">
    <property type="entry name" value="FAD_binding_5"/>
    <property type="match status" value="1"/>
</dbReference>
<dbReference type="SUPFAM" id="SSF55447">
    <property type="entry name" value="CO dehydrogenase flavoprotein C-terminal domain-like"/>
    <property type="match status" value="1"/>
</dbReference>
<dbReference type="Pfam" id="PF03450">
    <property type="entry name" value="CO_deh_flav_C"/>
    <property type="match status" value="1"/>
</dbReference>
<dbReference type="AlphaFoldDB" id="A0A0F9J747"/>
<feature type="non-terminal residue" evidence="2">
    <location>
        <position position="1"/>
    </location>
</feature>
<name>A0A0F9J747_9ZZZZ</name>
<dbReference type="Gene3D" id="3.30.43.10">
    <property type="entry name" value="Uridine Diphospho-n-acetylenolpyruvylglucosamine Reductase, domain 2"/>
    <property type="match status" value="1"/>
</dbReference>
<dbReference type="GO" id="GO:0016491">
    <property type="term" value="F:oxidoreductase activity"/>
    <property type="evidence" value="ECO:0007669"/>
    <property type="project" value="InterPro"/>
</dbReference>
<gene>
    <name evidence="2" type="ORF">LCGC14_1791760</name>
</gene>
<protein>
    <recommendedName>
        <fullName evidence="1">FAD-binding PCMH-type domain-containing protein</fullName>
    </recommendedName>
</protein>
<dbReference type="PANTHER" id="PTHR42659:SF9">
    <property type="entry name" value="XANTHINE DEHYDROGENASE FAD-BINDING SUBUNIT XDHB-RELATED"/>
    <property type="match status" value="1"/>
</dbReference>
<dbReference type="EMBL" id="LAZR01017123">
    <property type="protein sequence ID" value="KKM01706.1"/>
    <property type="molecule type" value="Genomic_DNA"/>
</dbReference>
<dbReference type="InterPro" id="IPR051312">
    <property type="entry name" value="Diverse_Substr_Oxidored"/>
</dbReference>
<organism evidence="2">
    <name type="scientific">marine sediment metagenome</name>
    <dbReference type="NCBI Taxonomy" id="412755"/>
    <lineage>
        <taxon>unclassified sequences</taxon>
        <taxon>metagenomes</taxon>
        <taxon>ecological metagenomes</taxon>
    </lineage>
</organism>
<dbReference type="InterPro" id="IPR016169">
    <property type="entry name" value="FAD-bd_PCMH_sub2"/>
</dbReference>
<dbReference type="PROSITE" id="PS51387">
    <property type="entry name" value="FAD_PCMH"/>
    <property type="match status" value="1"/>
</dbReference>
<dbReference type="Gene3D" id="3.30.390.50">
    <property type="entry name" value="CO dehydrogenase flavoprotein, C-terminal domain"/>
    <property type="match status" value="1"/>
</dbReference>
<dbReference type="InterPro" id="IPR036683">
    <property type="entry name" value="CO_DH_flav_C_dom_sf"/>
</dbReference>
<reference evidence="2" key="1">
    <citation type="journal article" date="2015" name="Nature">
        <title>Complex archaea that bridge the gap between prokaryotes and eukaryotes.</title>
        <authorList>
            <person name="Spang A."/>
            <person name="Saw J.H."/>
            <person name="Jorgensen S.L."/>
            <person name="Zaremba-Niedzwiedzka K."/>
            <person name="Martijn J."/>
            <person name="Lind A.E."/>
            <person name="van Eijk R."/>
            <person name="Schleper C."/>
            <person name="Guy L."/>
            <person name="Ettema T.J."/>
        </authorList>
    </citation>
    <scope>NUCLEOTIDE SEQUENCE</scope>
</reference>
<proteinExistence type="predicted"/>
<dbReference type="InterPro" id="IPR036318">
    <property type="entry name" value="FAD-bd_PCMH-like_sf"/>
</dbReference>
<dbReference type="Gene3D" id="3.30.465.10">
    <property type="match status" value="1"/>
</dbReference>
<dbReference type="InterPro" id="IPR016166">
    <property type="entry name" value="FAD-bd_PCMH"/>
</dbReference>
<dbReference type="InterPro" id="IPR002346">
    <property type="entry name" value="Mopterin_DH_FAD-bd"/>
</dbReference>